<name>A0A5C8EZG5_BRAPL</name>
<organism evidence="1 2">
    <name type="scientific">Brachyspira pilosicoli</name>
    <name type="common">Serpulina pilosicoli</name>
    <dbReference type="NCBI Taxonomy" id="52584"/>
    <lineage>
        <taxon>Bacteria</taxon>
        <taxon>Pseudomonadati</taxon>
        <taxon>Spirochaetota</taxon>
        <taxon>Spirochaetia</taxon>
        <taxon>Brachyspirales</taxon>
        <taxon>Brachyspiraceae</taxon>
        <taxon>Brachyspira</taxon>
    </lineage>
</organism>
<sequence length="216" mass="26064">MLKRIKFNLLLGNKYCKNIDEVKNNFNIHDILDYFDKGILEKWLTAQNLNDINEKVSAIDKNADIYKRVNSLMEIFYEDENNIKEMSKEATYMIEFENKRKDDLEVFSKNNFKEKEVVDNYFKNYEDIINLIMEKKEDYEFIKSSVKNISDNFMNAFKYNYFDLFLNLYKEDNYFSILSILSNKKTREYFTEDKDVMKNLNEMFSHSYSVSGTKKI</sequence>
<protein>
    <submittedName>
        <fullName evidence="1">Uncharacterized protein</fullName>
    </submittedName>
</protein>
<gene>
    <name evidence="1" type="ORF">EPJ72_04745</name>
</gene>
<dbReference type="OrthoDB" id="309073at2"/>
<dbReference type="Proteomes" id="UP000323176">
    <property type="component" value="Unassembled WGS sequence"/>
</dbReference>
<dbReference type="AlphaFoldDB" id="A0A5C8EZG5"/>
<accession>A0A5C8EZG5</accession>
<evidence type="ECO:0000313" key="2">
    <source>
        <dbReference type="Proteomes" id="UP000323176"/>
    </source>
</evidence>
<reference evidence="1 2" key="1">
    <citation type="journal article" date="1992" name="Lakartidningen">
        <title>[Penicillin V and not amoxicillin is the first choice preparation in acute otitis].</title>
        <authorList>
            <person name="Kamme C."/>
            <person name="Lundgren K."/>
            <person name="Prellner K."/>
        </authorList>
    </citation>
    <scope>NUCLEOTIDE SEQUENCE [LARGE SCALE GENOMIC DNA]</scope>
    <source>
        <strain evidence="1 2">PC5538III-hc</strain>
    </source>
</reference>
<comment type="caution">
    <text evidence="1">The sequence shown here is derived from an EMBL/GenBank/DDBJ whole genome shotgun (WGS) entry which is preliminary data.</text>
</comment>
<dbReference type="EMBL" id="SAXY01000030">
    <property type="protein sequence ID" value="TXJ43216.1"/>
    <property type="molecule type" value="Genomic_DNA"/>
</dbReference>
<evidence type="ECO:0000313" key="1">
    <source>
        <dbReference type="EMBL" id="TXJ43216.1"/>
    </source>
</evidence>
<proteinExistence type="predicted"/>